<dbReference type="AlphaFoldDB" id="A0A4R1F8C1"/>
<dbReference type="EMBL" id="SMFR01000013">
    <property type="protein sequence ID" value="TCJ88108.1"/>
    <property type="molecule type" value="Genomic_DNA"/>
</dbReference>
<gene>
    <name evidence="1" type="ORF">DFR71_6650</name>
</gene>
<name>A0A4R1F8C1_9NOCA</name>
<evidence type="ECO:0000313" key="2">
    <source>
        <dbReference type="Proteomes" id="UP000294856"/>
    </source>
</evidence>
<organism evidence="1 2">
    <name type="scientific">Nocardia alba</name>
    <dbReference type="NCBI Taxonomy" id="225051"/>
    <lineage>
        <taxon>Bacteria</taxon>
        <taxon>Bacillati</taxon>
        <taxon>Actinomycetota</taxon>
        <taxon>Actinomycetes</taxon>
        <taxon>Mycobacteriales</taxon>
        <taxon>Nocardiaceae</taxon>
        <taxon>Nocardia</taxon>
    </lineage>
</organism>
<dbReference type="STRING" id="1210063.GCA_001612665_06515"/>
<evidence type="ECO:0000313" key="1">
    <source>
        <dbReference type="EMBL" id="TCJ88108.1"/>
    </source>
</evidence>
<comment type="caution">
    <text evidence="1">The sequence shown here is derived from an EMBL/GenBank/DDBJ whole genome shotgun (WGS) entry which is preliminary data.</text>
</comment>
<dbReference type="Proteomes" id="UP000294856">
    <property type="component" value="Unassembled WGS sequence"/>
</dbReference>
<sequence>MSDTYTTSKGVQFAVGQLWTDIYRDGARVLLVTDIADPTTDLKGRQHAQVSYRVVVREGARITSARVQRIDADRLADPKLYAQVTDRKLVAWVRGTSVAESPAAVDMPADVTGAQVTVARGYVRACVEYVTAEPEHHAAVEATSADAVVRKALRMWPDGDWAHFCEYFASDIRTAEQEARS</sequence>
<proteinExistence type="predicted"/>
<dbReference type="RefSeq" id="WP_132370483.1">
    <property type="nucleotide sequence ID" value="NZ_SMFR01000013.1"/>
</dbReference>
<accession>A0A4R1F8C1</accession>
<reference evidence="1 2" key="1">
    <citation type="submission" date="2019-03" db="EMBL/GenBank/DDBJ databases">
        <title>Genomic Encyclopedia of Type Strains, Phase IV (KMG-IV): sequencing the most valuable type-strain genomes for metagenomic binning, comparative biology and taxonomic classification.</title>
        <authorList>
            <person name="Goeker M."/>
        </authorList>
    </citation>
    <scope>NUCLEOTIDE SEQUENCE [LARGE SCALE GENOMIC DNA]</scope>
    <source>
        <strain evidence="1 2">DSM 44684</strain>
    </source>
</reference>
<protein>
    <submittedName>
        <fullName evidence="1">Uncharacterized protein</fullName>
    </submittedName>
</protein>
<dbReference type="OrthoDB" id="4557984at2"/>
<keyword evidence="2" id="KW-1185">Reference proteome</keyword>